<evidence type="ECO:0000256" key="1">
    <source>
        <dbReference type="SAM" id="MobiDB-lite"/>
    </source>
</evidence>
<protein>
    <submittedName>
        <fullName evidence="2">Uncharacterized protein</fullName>
    </submittedName>
</protein>
<reference evidence="2 3" key="1">
    <citation type="journal article" date="2003" name="J. Mol. Biol.">
        <title>Complete nucleotide sequence of pHG1: a Ralstonia eutropha H16 megaplasmid encoding key enzymes of H(2)-based lithoautotrophy and anaerobiosis.</title>
        <authorList>
            <person name="Schwartz E."/>
            <person name="Henne A."/>
            <person name="Cramm R."/>
            <person name="Eitinger T."/>
            <person name="Friedrich B."/>
            <person name="Gottschalk G."/>
        </authorList>
    </citation>
    <scope>NUCLEOTIDE SEQUENCE [LARGE SCALE GENOMIC DNA]</scope>
    <source>
        <strain evidence="3">ATCC 17699 / DSM 428 / KCTC 22496 / NCIMB 10442 / H16 / Stanier 337</strain>
        <plasmid evidence="2 3">megaplasmid pHG1</plasmid>
    </source>
</reference>
<dbReference type="GO" id="GO:0006310">
    <property type="term" value="P:DNA recombination"/>
    <property type="evidence" value="ECO:0007669"/>
    <property type="project" value="InterPro"/>
</dbReference>
<dbReference type="KEGG" id="reh:PHG201"/>
<dbReference type="eggNOG" id="COG2974">
    <property type="taxonomic scope" value="Bacteria"/>
</dbReference>
<organism evidence="2 3">
    <name type="scientific">Cupriavidus necator (strain ATCC 17699 / DSM 428 / KCTC 22496 / NCIMB 10442 / H16 / Stanier 337)</name>
    <name type="common">Ralstonia eutropha</name>
    <dbReference type="NCBI Taxonomy" id="381666"/>
    <lineage>
        <taxon>Bacteria</taxon>
        <taxon>Pseudomonadati</taxon>
        <taxon>Pseudomonadota</taxon>
        <taxon>Betaproteobacteria</taxon>
        <taxon>Burkholderiales</taxon>
        <taxon>Burkholderiaceae</taxon>
        <taxon>Cupriavidus</taxon>
    </lineage>
</organism>
<gene>
    <name evidence="2" type="ordered locus">PHG201</name>
</gene>
<keyword evidence="3" id="KW-1185">Reference proteome</keyword>
<dbReference type="Proteomes" id="UP000008210">
    <property type="component" value="Plasmid megaplasmid pHG1"/>
</dbReference>
<proteinExistence type="predicted"/>
<dbReference type="AlphaFoldDB" id="Q7WXD3"/>
<accession>Q7WXD3</accession>
<geneLocation type="plasmid" evidence="2 3">
    <name>megaplasmid pHG1</name>
</geneLocation>
<sequence length="144" mass="16298">MQWLAGDAAPSGFTVDQEIELQSGAESKATVRYVRHPLDAENLRRHIAAGKRCTRLAMTWNVISGHRRAGHACAPRPAMRPAPPRPSATRHAPRPRPRAKRSRRSRRNWPRRGRRTTGQCGTERGVFSRRIAPSGLRRRLSQLQ</sequence>
<feature type="compositionally biased region" description="Low complexity" evidence="1">
    <location>
        <begin position="116"/>
        <end position="125"/>
    </location>
</feature>
<evidence type="ECO:0000313" key="2">
    <source>
        <dbReference type="EMBL" id="AAP85953.1"/>
    </source>
</evidence>
<feature type="compositionally biased region" description="Basic residues" evidence="1">
    <location>
        <begin position="91"/>
        <end position="115"/>
    </location>
</feature>
<evidence type="ECO:0000313" key="3">
    <source>
        <dbReference type="Proteomes" id="UP000008210"/>
    </source>
</evidence>
<dbReference type="HOGENOM" id="CLU_1793271_0_0_4"/>
<feature type="region of interest" description="Disordered" evidence="1">
    <location>
        <begin position="67"/>
        <end position="144"/>
    </location>
</feature>
<dbReference type="InterPro" id="IPR007476">
    <property type="entry name" value="RdgC"/>
</dbReference>
<dbReference type="Pfam" id="PF04381">
    <property type="entry name" value="RdgC"/>
    <property type="match status" value="1"/>
</dbReference>
<keyword evidence="2" id="KW-0614">Plasmid</keyword>
<dbReference type="EMBL" id="AY305378">
    <property type="protein sequence ID" value="AAP85953.1"/>
    <property type="molecule type" value="Genomic_DNA"/>
</dbReference>
<name>Q7WXD3_CUPNH</name>